<gene>
    <name evidence="1" type="ORF">EAH74_19655</name>
</gene>
<comment type="caution">
    <text evidence="1">The sequence shown here is derived from an EMBL/GenBank/DDBJ whole genome shotgun (WGS) entry which is preliminary data.</text>
</comment>
<protein>
    <submittedName>
        <fullName evidence="1">DUF1493 family protein</fullName>
    </submittedName>
</protein>
<dbReference type="AlphaFoldDB" id="A0A502I7D8"/>
<dbReference type="Proteomes" id="UP000320914">
    <property type="component" value="Unassembled WGS sequence"/>
</dbReference>
<dbReference type="RefSeq" id="WP_140680468.1">
    <property type="nucleotide sequence ID" value="NZ_RCZA01000008.1"/>
</dbReference>
<evidence type="ECO:0000313" key="2">
    <source>
        <dbReference type="Proteomes" id="UP000320914"/>
    </source>
</evidence>
<dbReference type="InterPro" id="IPR036736">
    <property type="entry name" value="ACP-like_sf"/>
</dbReference>
<dbReference type="Pfam" id="PF07377">
    <property type="entry name" value="DUF1493"/>
    <property type="match status" value="1"/>
</dbReference>
<name>A0A502I7D8_9PSED</name>
<reference evidence="1 2" key="1">
    <citation type="journal article" date="2019" name="Environ. Microbiol.">
        <title>Species interactions and distinct microbial communities in high Arctic permafrost affected cryosols are associated with the CH4 and CO2 gas fluxes.</title>
        <authorList>
            <person name="Altshuler I."/>
            <person name="Hamel J."/>
            <person name="Turney S."/>
            <person name="Magnuson E."/>
            <person name="Levesque R."/>
            <person name="Greer C."/>
            <person name="Whyte L.G."/>
        </authorList>
    </citation>
    <scope>NUCLEOTIDE SEQUENCE [LARGE SCALE GENOMIC DNA]</scope>
    <source>
        <strain evidence="1 2">OWC5</strain>
    </source>
</reference>
<dbReference type="Gene3D" id="1.10.1200.10">
    <property type="entry name" value="ACP-like"/>
    <property type="match status" value="1"/>
</dbReference>
<evidence type="ECO:0000313" key="1">
    <source>
        <dbReference type="EMBL" id="TPG82205.1"/>
    </source>
</evidence>
<proteinExistence type="predicted"/>
<organism evidence="1 2">
    <name type="scientific">Pseudomonas mandelii</name>
    <dbReference type="NCBI Taxonomy" id="75612"/>
    <lineage>
        <taxon>Bacteria</taxon>
        <taxon>Pseudomonadati</taxon>
        <taxon>Pseudomonadota</taxon>
        <taxon>Gammaproteobacteria</taxon>
        <taxon>Pseudomonadales</taxon>
        <taxon>Pseudomonadaceae</taxon>
        <taxon>Pseudomonas</taxon>
    </lineage>
</organism>
<dbReference type="SUPFAM" id="SSF47336">
    <property type="entry name" value="ACP-like"/>
    <property type="match status" value="1"/>
</dbReference>
<sequence>MNLASNFPDDHTMHLLMQLLHEELGLPERKTLSLTTSINFDLGCNGADARHLMEALEEQFGIDLVDYDAYRYFQPEGFDVHLKRRAKGRGDKVLLTIGMLYQAVKVQRWDTKALEGISQTT</sequence>
<dbReference type="EMBL" id="RCZA01000008">
    <property type="protein sequence ID" value="TPG82205.1"/>
    <property type="molecule type" value="Genomic_DNA"/>
</dbReference>
<dbReference type="InterPro" id="IPR010862">
    <property type="entry name" value="DUF1493"/>
</dbReference>
<accession>A0A502I7D8</accession>